<dbReference type="Proteomes" id="UP000191988">
    <property type="component" value="Unassembled WGS sequence"/>
</dbReference>
<proteinExistence type="predicted"/>
<evidence type="ECO:0000313" key="1">
    <source>
        <dbReference type="EMBL" id="CUX64349.1"/>
    </source>
</evidence>
<sequence length="83" mass="8960">MGGPLASRWRNAALFAWLLSVSSIENEAVEDGCADLHFGDLTIEASCHEAFARQLGAMHFCFDHAALVIAALSFPERSAEPPD</sequence>
<dbReference type="EMBL" id="FBWK01000065">
    <property type="protein sequence ID" value="CUX64349.1"/>
    <property type="molecule type" value="Genomic_DNA"/>
</dbReference>
<name>A0A1S7S8P5_9HYPH</name>
<dbReference type="AlphaFoldDB" id="A0A1S7S8P5"/>
<reference evidence="2" key="1">
    <citation type="submission" date="2016-01" db="EMBL/GenBank/DDBJ databases">
        <authorList>
            <person name="Regsiter A."/>
            <person name="william w."/>
        </authorList>
    </citation>
    <scope>NUCLEOTIDE SEQUENCE [LARGE SCALE GENOMIC DNA]</scope>
    <source>
        <strain evidence="2">CFBP 6623</strain>
    </source>
</reference>
<organism evidence="1 2">
    <name type="scientific">Agrobacterium tomkonis CFBP 6623</name>
    <dbReference type="NCBI Taxonomy" id="1183432"/>
    <lineage>
        <taxon>Bacteria</taxon>
        <taxon>Pseudomonadati</taxon>
        <taxon>Pseudomonadota</taxon>
        <taxon>Alphaproteobacteria</taxon>
        <taxon>Hyphomicrobiales</taxon>
        <taxon>Rhizobiaceae</taxon>
        <taxon>Rhizobium/Agrobacterium group</taxon>
        <taxon>Agrobacterium</taxon>
        <taxon>Agrobacterium tumefaciens complex</taxon>
    </lineage>
</organism>
<evidence type="ECO:0000313" key="2">
    <source>
        <dbReference type="Proteomes" id="UP000191988"/>
    </source>
</evidence>
<protein>
    <submittedName>
        <fullName evidence="1">Uncharacterized protein</fullName>
    </submittedName>
</protein>
<accession>A0A1S7S8P5</accession>
<gene>
    <name evidence="1" type="ORF">AGR3A_pa10067</name>
</gene>
<keyword evidence="2" id="KW-1185">Reference proteome</keyword>